<dbReference type="EMBL" id="QAYC01000008">
    <property type="protein sequence ID" value="PTW48436.1"/>
    <property type="molecule type" value="Genomic_DNA"/>
</dbReference>
<organism evidence="1 2">
    <name type="scientific">Rhodovulum kholense</name>
    <dbReference type="NCBI Taxonomy" id="453584"/>
    <lineage>
        <taxon>Bacteria</taxon>
        <taxon>Pseudomonadati</taxon>
        <taxon>Pseudomonadota</taxon>
        <taxon>Alphaproteobacteria</taxon>
        <taxon>Rhodobacterales</taxon>
        <taxon>Paracoccaceae</taxon>
        <taxon>Rhodovulum</taxon>
    </lineage>
</organism>
<evidence type="ECO:0000313" key="1">
    <source>
        <dbReference type="EMBL" id="PTW48436.1"/>
    </source>
</evidence>
<reference evidence="1 2" key="1">
    <citation type="submission" date="2018-04" db="EMBL/GenBank/DDBJ databases">
        <title>Genomic Encyclopedia of Archaeal and Bacterial Type Strains, Phase II (KMG-II): from individual species to whole genera.</title>
        <authorList>
            <person name="Goeker M."/>
        </authorList>
    </citation>
    <scope>NUCLEOTIDE SEQUENCE [LARGE SCALE GENOMIC DNA]</scope>
    <source>
        <strain evidence="1 2">DSM 19783</strain>
    </source>
</reference>
<keyword evidence="2" id="KW-1185">Reference proteome</keyword>
<gene>
    <name evidence="1" type="ORF">C8N38_108189</name>
</gene>
<accession>A0A8E3AQC3</accession>
<dbReference type="AlphaFoldDB" id="A0A8E3AQC3"/>
<protein>
    <recommendedName>
        <fullName evidence="3">Transposase</fullName>
    </recommendedName>
</protein>
<name>A0A8E3AQC3_9RHOB</name>
<comment type="caution">
    <text evidence="1">The sequence shown here is derived from an EMBL/GenBank/DDBJ whole genome shotgun (WGS) entry which is preliminary data.</text>
</comment>
<sequence>MRGPVPQVTRQANGMSDGTFRNWTARFRGLTVRDLANKRRRLGDPPTPELSFAFMGLEEPADRVEGLA</sequence>
<dbReference type="Proteomes" id="UP000244037">
    <property type="component" value="Unassembled WGS sequence"/>
</dbReference>
<evidence type="ECO:0000313" key="2">
    <source>
        <dbReference type="Proteomes" id="UP000244037"/>
    </source>
</evidence>
<evidence type="ECO:0008006" key="3">
    <source>
        <dbReference type="Google" id="ProtNLM"/>
    </source>
</evidence>
<proteinExistence type="predicted"/>